<comment type="catalytic activity">
    <reaction evidence="6">
        <text>arsenic triglutathione + [thioredoxin]-dithiol + S-adenosyl-L-methionine + 2 H2O = methylarsonous acid + [thioredoxin]-disulfide + 3 glutathione + S-adenosyl-L-homocysteine + H(+)</text>
        <dbReference type="Rhea" id="RHEA:69460"/>
        <dbReference type="Rhea" id="RHEA-COMP:10698"/>
        <dbReference type="Rhea" id="RHEA-COMP:10700"/>
        <dbReference type="ChEBI" id="CHEBI:15377"/>
        <dbReference type="ChEBI" id="CHEBI:15378"/>
        <dbReference type="ChEBI" id="CHEBI:17826"/>
        <dbReference type="ChEBI" id="CHEBI:29950"/>
        <dbReference type="ChEBI" id="CHEBI:50058"/>
        <dbReference type="ChEBI" id="CHEBI:57856"/>
        <dbReference type="ChEBI" id="CHEBI:57925"/>
        <dbReference type="ChEBI" id="CHEBI:59789"/>
        <dbReference type="ChEBI" id="CHEBI:183640"/>
        <dbReference type="EC" id="2.1.1.137"/>
    </reaction>
</comment>
<protein>
    <recommendedName>
        <fullName evidence="5">Arsenite methyltransferase</fullName>
        <ecNumber evidence="4">2.1.1.137</ecNumber>
    </recommendedName>
</protein>
<dbReference type="EMBL" id="KV878584">
    <property type="protein sequence ID" value="OJJ60403.1"/>
    <property type="molecule type" value="Genomic_DNA"/>
</dbReference>
<gene>
    <name evidence="10" type="ORF">ASPSYDRAFT_86992</name>
</gene>
<evidence type="ECO:0000256" key="7">
    <source>
        <dbReference type="ARBA" id="ARBA00047943"/>
    </source>
</evidence>
<dbReference type="GO" id="GO:0030791">
    <property type="term" value="F:arsenite methyltransferase activity"/>
    <property type="evidence" value="ECO:0007669"/>
    <property type="project" value="UniProtKB-EC"/>
</dbReference>
<evidence type="ECO:0000256" key="3">
    <source>
        <dbReference type="ARBA" id="ARBA00034487"/>
    </source>
</evidence>
<accession>A0A1L9TM86</accession>
<dbReference type="Gene3D" id="3.40.50.150">
    <property type="entry name" value="Vaccinia Virus protein VP39"/>
    <property type="match status" value="1"/>
</dbReference>
<dbReference type="InterPro" id="IPR029063">
    <property type="entry name" value="SAM-dependent_MTases_sf"/>
</dbReference>
<dbReference type="VEuPathDB" id="FungiDB:ASPSYDRAFT_86992"/>
<comment type="catalytic activity">
    <reaction evidence="7">
        <text>arsenic triglutathione + 2 [thioredoxin]-dithiol + 2 S-adenosyl-L-methionine + H2O = dimethylarsinous acid + 2 [thioredoxin]-disulfide + 3 glutathione + 2 S-adenosyl-L-homocysteine + 2 H(+)</text>
        <dbReference type="Rhea" id="RHEA:69464"/>
        <dbReference type="Rhea" id="RHEA-COMP:10698"/>
        <dbReference type="Rhea" id="RHEA-COMP:10700"/>
        <dbReference type="ChEBI" id="CHEBI:15377"/>
        <dbReference type="ChEBI" id="CHEBI:15378"/>
        <dbReference type="ChEBI" id="CHEBI:23808"/>
        <dbReference type="ChEBI" id="CHEBI:29950"/>
        <dbReference type="ChEBI" id="CHEBI:50058"/>
        <dbReference type="ChEBI" id="CHEBI:57856"/>
        <dbReference type="ChEBI" id="CHEBI:57925"/>
        <dbReference type="ChEBI" id="CHEBI:59789"/>
        <dbReference type="ChEBI" id="CHEBI:183640"/>
        <dbReference type="EC" id="2.1.1.137"/>
    </reaction>
</comment>
<evidence type="ECO:0000256" key="4">
    <source>
        <dbReference type="ARBA" id="ARBA00034521"/>
    </source>
</evidence>
<evidence type="ECO:0000313" key="11">
    <source>
        <dbReference type="Proteomes" id="UP000184356"/>
    </source>
</evidence>
<evidence type="ECO:0000256" key="2">
    <source>
        <dbReference type="ARBA" id="ARBA00022691"/>
    </source>
</evidence>
<evidence type="ECO:0000259" key="9">
    <source>
        <dbReference type="Pfam" id="PF13847"/>
    </source>
</evidence>
<evidence type="ECO:0000256" key="1">
    <source>
        <dbReference type="ARBA" id="ARBA00022679"/>
    </source>
</evidence>
<dbReference type="PANTHER" id="PTHR43675:SF8">
    <property type="entry name" value="ARSENITE METHYLTRANSFERASE"/>
    <property type="match status" value="1"/>
</dbReference>
<keyword evidence="1" id="KW-0808">Transferase</keyword>
<dbReference type="RefSeq" id="XP_040704209.1">
    <property type="nucleotide sequence ID" value="XM_040851762.1"/>
</dbReference>
<evidence type="ECO:0000256" key="8">
    <source>
        <dbReference type="ARBA" id="ARBA00048428"/>
    </source>
</evidence>
<reference evidence="11" key="1">
    <citation type="journal article" date="2017" name="Genome Biol.">
        <title>Comparative genomics reveals high biological diversity and specific adaptations in the industrially and medically important fungal genus Aspergillus.</title>
        <authorList>
            <person name="de Vries R.P."/>
            <person name="Riley R."/>
            <person name="Wiebenga A."/>
            <person name="Aguilar-Osorio G."/>
            <person name="Amillis S."/>
            <person name="Uchima C.A."/>
            <person name="Anderluh G."/>
            <person name="Asadollahi M."/>
            <person name="Askin M."/>
            <person name="Barry K."/>
            <person name="Battaglia E."/>
            <person name="Bayram O."/>
            <person name="Benocci T."/>
            <person name="Braus-Stromeyer S.A."/>
            <person name="Caldana C."/>
            <person name="Canovas D."/>
            <person name="Cerqueira G.C."/>
            <person name="Chen F."/>
            <person name="Chen W."/>
            <person name="Choi C."/>
            <person name="Clum A."/>
            <person name="Dos Santos R.A."/>
            <person name="Damasio A.R."/>
            <person name="Diallinas G."/>
            <person name="Emri T."/>
            <person name="Fekete E."/>
            <person name="Flipphi M."/>
            <person name="Freyberg S."/>
            <person name="Gallo A."/>
            <person name="Gournas C."/>
            <person name="Habgood R."/>
            <person name="Hainaut M."/>
            <person name="Harispe M.L."/>
            <person name="Henrissat B."/>
            <person name="Hilden K.S."/>
            <person name="Hope R."/>
            <person name="Hossain A."/>
            <person name="Karabika E."/>
            <person name="Karaffa L."/>
            <person name="Karanyi Z."/>
            <person name="Krasevec N."/>
            <person name="Kuo A."/>
            <person name="Kusch H."/>
            <person name="LaButti K."/>
            <person name="Lagendijk E.L."/>
            <person name="Lapidus A."/>
            <person name="Levasseur A."/>
            <person name="Lindquist E."/>
            <person name="Lipzen A."/>
            <person name="Logrieco A.F."/>
            <person name="MacCabe A."/>
            <person name="Maekelae M.R."/>
            <person name="Malavazi I."/>
            <person name="Melin P."/>
            <person name="Meyer V."/>
            <person name="Mielnichuk N."/>
            <person name="Miskei M."/>
            <person name="Molnar A.P."/>
            <person name="Mule G."/>
            <person name="Ngan C.Y."/>
            <person name="Orejas M."/>
            <person name="Orosz E."/>
            <person name="Ouedraogo J.P."/>
            <person name="Overkamp K.M."/>
            <person name="Park H.-S."/>
            <person name="Perrone G."/>
            <person name="Piumi F."/>
            <person name="Punt P.J."/>
            <person name="Ram A.F."/>
            <person name="Ramon A."/>
            <person name="Rauscher S."/>
            <person name="Record E."/>
            <person name="Riano-Pachon D.M."/>
            <person name="Robert V."/>
            <person name="Roehrig J."/>
            <person name="Ruller R."/>
            <person name="Salamov A."/>
            <person name="Salih N.S."/>
            <person name="Samson R.A."/>
            <person name="Sandor E."/>
            <person name="Sanguinetti M."/>
            <person name="Schuetze T."/>
            <person name="Sepcic K."/>
            <person name="Shelest E."/>
            <person name="Sherlock G."/>
            <person name="Sophianopoulou V."/>
            <person name="Squina F.M."/>
            <person name="Sun H."/>
            <person name="Susca A."/>
            <person name="Todd R.B."/>
            <person name="Tsang A."/>
            <person name="Unkles S.E."/>
            <person name="van de Wiele N."/>
            <person name="van Rossen-Uffink D."/>
            <person name="Oliveira J.V."/>
            <person name="Vesth T.C."/>
            <person name="Visser J."/>
            <person name="Yu J.-H."/>
            <person name="Zhou M."/>
            <person name="Andersen M.R."/>
            <person name="Archer D.B."/>
            <person name="Baker S.E."/>
            <person name="Benoit I."/>
            <person name="Brakhage A.A."/>
            <person name="Braus G.H."/>
            <person name="Fischer R."/>
            <person name="Frisvad J.C."/>
            <person name="Goldman G.H."/>
            <person name="Houbraken J."/>
            <person name="Oakley B."/>
            <person name="Pocsi I."/>
            <person name="Scazzocchio C."/>
            <person name="Seiboth B."/>
            <person name="vanKuyk P.A."/>
            <person name="Wortman J."/>
            <person name="Dyer P.S."/>
            <person name="Grigoriev I.V."/>
        </authorList>
    </citation>
    <scope>NUCLEOTIDE SEQUENCE [LARGE SCALE GENOMIC DNA]</scope>
    <source>
        <strain evidence="11">CBS 593.65</strain>
    </source>
</reference>
<comment type="catalytic activity">
    <reaction evidence="8">
        <text>arsenic triglutathione + 3 [thioredoxin]-dithiol + 3 S-adenosyl-L-methionine = trimethylarsine + 3 [thioredoxin]-disulfide + 3 glutathione + 3 S-adenosyl-L-homocysteine + 3 H(+)</text>
        <dbReference type="Rhea" id="RHEA:69432"/>
        <dbReference type="Rhea" id="RHEA-COMP:10698"/>
        <dbReference type="Rhea" id="RHEA-COMP:10700"/>
        <dbReference type="ChEBI" id="CHEBI:15378"/>
        <dbReference type="ChEBI" id="CHEBI:27130"/>
        <dbReference type="ChEBI" id="CHEBI:29950"/>
        <dbReference type="ChEBI" id="CHEBI:50058"/>
        <dbReference type="ChEBI" id="CHEBI:57856"/>
        <dbReference type="ChEBI" id="CHEBI:57925"/>
        <dbReference type="ChEBI" id="CHEBI:59789"/>
        <dbReference type="ChEBI" id="CHEBI:183640"/>
        <dbReference type="EC" id="2.1.1.137"/>
    </reaction>
</comment>
<keyword evidence="2" id="KW-0949">S-adenosyl-L-methionine</keyword>
<dbReference type="AlphaFoldDB" id="A0A1L9TM86"/>
<dbReference type="EC" id="2.1.1.137" evidence="4"/>
<dbReference type="STRING" id="1036612.A0A1L9TM86"/>
<dbReference type="CDD" id="cd02440">
    <property type="entry name" value="AdoMet_MTases"/>
    <property type="match status" value="1"/>
</dbReference>
<sequence length="279" mass="29113">MNQDVYNNVQARYGGIAKDTNPSTQQDADDKIAQAFGYSADDLSSLPEKANLGVSCGNPTAFASIKPGETIVDLGSGGGIDVLLAARKVGDQGRAIGVDMTEDMINLARKNAKSAGLTNAEFIKSTITSIPLADSSVDCIISNCVINLVPKEDKPAVFTEMARILKPGGRVAISDILARKQLSQDILGDMALYVGCVSGASLVAEYEAWLAQAGFTGVLIVDTKADINVYKEGSVASGGGSCCGSGKDSVRIPAAKFADVDFNEWVGSFQIYAVKAGGW</sequence>
<dbReference type="Proteomes" id="UP000184356">
    <property type="component" value="Unassembled WGS sequence"/>
</dbReference>
<evidence type="ECO:0000256" key="5">
    <source>
        <dbReference type="ARBA" id="ARBA00034545"/>
    </source>
</evidence>
<dbReference type="PANTHER" id="PTHR43675">
    <property type="entry name" value="ARSENITE METHYLTRANSFERASE"/>
    <property type="match status" value="1"/>
</dbReference>
<dbReference type="InterPro" id="IPR026669">
    <property type="entry name" value="Arsenite_MeTrfase-like"/>
</dbReference>
<name>A0A1L9TM86_9EURO</name>
<comment type="similarity">
    <text evidence="3">Belongs to the methyltransferase superfamily. Arsenite methyltransferase family.</text>
</comment>
<evidence type="ECO:0000313" key="10">
    <source>
        <dbReference type="EMBL" id="OJJ60403.1"/>
    </source>
</evidence>
<evidence type="ECO:0000256" key="6">
    <source>
        <dbReference type="ARBA" id="ARBA00047941"/>
    </source>
</evidence>
<dbReference type="Pfam" id="PF13847">
    <property type="entry name" value="Methyltransf_31"/>
    <property type="match status" value="1"/>
</dbReference>
<keyword evidence="11" id="KW-1185">Reference proteome</keyword>
<feature type="domain" description="Methyltransferase" evidence="9">
    <location>
        <begin position="66"/>
        <end position="214"/>
    </location>
</feature>
<proteinExistence type="inferred from homology"/>
<organism evidence="10 11">
    <name type="scientific">Aspergillus sydowii CBS 593.65</name>
    <dbReference type="NCBI Taxonomy" id="1036612"/>
    <lineage>
        <taxon>Eukaryota</taxon>
        <taxon>Fungi</taxon>
        <taxon>Dikarya</taxon>
        <taxon>Ascomycota</taxon>
        <taxon>Pezizomycotina</taxon>
        <taxon>Eurotiomycetes</taxon>
        <taxon>Eurotiomycetidae</taxon>
        <taxon>Eurotiales</taxon>
        <taxon>Aspergillaceae</taxon>
        <taxon>Aspergillus</taxon>
        <taxon>Aspergillus subgen. Nidulantes</taxon>
    </lineage>
</organism>
<dbReference type="OrthoDB" id="10017101at2759"/>
<dbReference type="GeneID" id="63767835"/>
<dbReference type="InterPro" id="IPR025714">
    <property type="entry name" value="Methyltranfer_dom"/>
</dbReference>
<dbReference type="NCBIfam" id="NF008823">
    <property type="entry name" value="PRK11873.1"/>
    <property type="match status" value="1"/>
</dbReference>
<dbReference type="SUPFAM" id="SSF53335">
    <property type="entry name" value="S-adenosyl-L-methionine-dependent methyltransferases"/>
    <property type="match status" value="1"/>
</dbReference>